<keyword evidence="3" id="KW-1185">Reference proteome</keyword>
<evidence type="ECO:0000313" key="3">
    <source>
        <dbReference type="Proteomes" id="UP000187203"/>
    </source>
</evidence>
<organism evidence="2 3">
    <name type="scientific">Corchorus olitorius</name>
    <dbReference type="NCBI Taxonomy" id="93759"/>
    <lineage>
        <taxon>Eukaryota</taxon>
        <taxon>Viridiplantae</taxon>
        <taxon>Streptophyta</taxon>
        <taxon>Embryophyta</taxon>
        <taxon>Tracheophyta</taxon>
        <taxon>Spermatophyta</taxon>
        <taxon>Magnoliopsida</taxon>
        <taxon>eudicotyledons</taxon>
        <taxon>Gunneridae</taxon>
        <taxon>Pentapetalae</taxon>
        <taxon>rosids</taxon>
        <taxon>malvids</taxon>
        <taxon>Malvales</taxon>
        <taxon>Malvaceae</taxon>
        <taxon>Grewioideae</taxon>
        <taxon>Apeibeae</taxon>
        <taxon>Corchorus</taxon>
    </lineage>
</organism>
<gene>
    <name evidence="2" type="ORF">COLO4_31355</name>
</gene>
<name>A0A1R3H4M0_9ROSI</name>
<dbReference type="EMBL" id="AWUE01020846">
    <property type="protein sequence ID" value="OMO65284.1"/>
    <property type="molecule type" value="Genomic_DNA"/>
</dbReference>
<evidence type="ECO:0000313" key="2">
    <source>
        <dbReference type="EMBL" id="OMO65284.1"/>
    </source>
</evidence>
<comment type="caution">
    <text evidence="2">The sequence shown here is derived from an EMBL/GenBank/DDBJ whole genome shotgun (WGS) entry which is preliminary data.</text>
</comment>
<feature type="compositionally biased region" description="Polar residues" evidence="1">
    <location>
        <begin position="172"/>
        <end position="185"/>
    </location>
</feature>
<accession>A0A1R3H4M0</accession>
<dbReference type="AlphaFoldDB" id="A0A1R3H4M0"/>
<sequence>MCSNNTIDVDSVDDGHASSLPNAASDSAAAGVDHIPPFNDLTHRSVDASCNVPVSVTTLPCNVNVNVNRGNGRSKGVYICKAGVYLPEECLLPVTWASCDFGTRRVEETQRMESDFAFPKLVSKGFDHSNNTFPPASCFQESTVPLHPSMMNSLTLSASSTPSGLFHHEEPPSSQKSCHIDTSTFPEEDKMIGAKRPRSTFYVENWPPAPPANLPCQTPSFRHHIIPRLDASPSSSSASAIHGLINATSSRGPMTSSALEHKKQRWINDYGNSSGSGSSSPTTLLPSTENCQLDFSKFKQFHFQV</sequence>
<dbReference type="OrthoDB" id="1189784at2759"/>
<feature type="region of interest" description="Disordered" evidence="1">
    <location>
        <begin position="159"/>
        <end position="187"/>
    </location>
</feature>
<proteinExistence type="predicted"/>
<dbReference type="Proteomes" id="UP000187203">
    <property type="component" value="Unassembled WGS sequence"/>
</dbReference>
<reference evidence="3" key="1">
    <citation type="submission" date="2013-09" db="EMBL/GenBank/DDBJ databases">
        <title>Corchorus olitorius genome sequencing.</title>
        <authorList>
            <person name="Alam M."/>
            <person name="Haque M.S."/>
            <person name="Islam M.S."/>
            <person name="Emdad E.M."/>
            <person name="Islam M.M."/>
            <person name="Ahmed B."/>
            <person name="Halim A."/>
            <person name="Hossen Q.M.M."/>
            <person name="Hossain M.Z."/>
            <person name="Ahmed R."/>
            <person name="Khan M.M."/>
            <person name="Islam R."/>
            <person name="Rashid M.M."/>
            <person name="Khan S.A."/>
            <person name="Rahman M.S."/>
            <person name="Alam M."/>
            <person name="Yahiya A.S."/>
            <person name="Khan M.S."/>
            <person name="Azam M.S."/>
            <person name="Haque T."/>
            <person name="Lashkar M.Z.H."/>
            <person name="Akhand A.I."/>
            <person name="Morshed G."/>
            <person name="Roy S."/>
            <person name="Uddin K.S."/>
            <person name="Rabeya T."/>
            <person name="Hossain A.S."/>
            <person name="Chowdhury A."/>
            <person name="Snigdha A.R."/>
            <person name="Mortoza M.S."/>
            <person name="Matin S.A."/>
            <person name="Hoque S.M.E."/>
            <person name="Islam M.K."/>
            <person name="Roy D.K."/>
            <person name="Haider R."/>
            <person name="Moosa M.M."/>
            <person name="Elias S.M."/>
            <person name="Hasan A.M."/>
            <person name="Jahan S."/>
            <person name="Shafiuddin M."/>
            <person name="Mahmood N."/>
            <person name="Shommy N.S."/>
        </authorList>
    </citation>
    <scope>NUCLEOTIDE SEQUENCE [LARGE SCALE GENOMIC DNA]</scope>
    <source>
        <strain evidence="3">cv. O-4</strain>
    </source>
</reference>
<protein>
    <submittedName>
        <fullName evidence="2">Uncharacterized protein</fullName>
    </submittedName>
</protein>
<evidence type="ECO:0000256" key="1">
    <source>
        <dbReference type="SAM" id="MobiDB-lite"/>
    </source>
</evidence>
<feature type="region of interest" description="Disordered" evidence="1">
    <location>
        <begin position="1"/>
        <end position="28"/>
    </location>
</feature>